<evidence type="ECO:0008006" key="4">
    <source>
        <dbReference type="Google" id="ProtNLM"/>
    </source>
</evidence>
<dbReference type="NCBIfam" id="TIGR01076">
    <property type="entry name" value="sortase_fam"/>
    <property type="match status" value="1"/>
</dbReference>
<dbReference type="Pfam" id="PF04203">
    <property type="entry name" value="Sortase"/>
    <property type="match status" value="1"/>
</dbReference>
<dbReference type="GO" id="GO:0016787">
    <property type="term" value="F:hydrolase activity"/>
    <property type="evidence" value="ECO:0007669"/>
    <property type="project" value="UniProtKB-KW"/>
</dbReference>
<reference evidence="2" key="1">
    <citation type="journal article" date="2014" name="Int. J. Syst. Evol. Microbiol.">
        <title>Complete genome sequence of Corynebacterium casei LMG S-19264T (=DSM 44701T), isolated from a smear-ripened cheese.</title>
        <authorList>
            <consortium name="US DOE Joint Genome Institute (JGI-PGF)"/>
            <person name="Walter F."/>
            <person name="Albersmeier A."/>
            <person name="Kalinowski J."/>
            <person name="Ruckert C."/>
        </authorList>
    </citation>
    <scope>NUCLEOTIDE SEQUENCE</scope>
    <source>
        <strain evidence="2">JCM 30804</strain>
    </source>
</reference>
<dbReference type="Gene3D" id="2.40.260.10">
    <property type="entry name" value="Sortase"/>
    <property type="match status" value="1"/>
</dbReference>
<dbReference type="NCBIfam" id="TIGR03784">
    <property type="entry name" value="marine_sortase"/>
    <property type="match status" value="1"/>
</dbReference>
<dbReference type="InterPro" id="IPR005754">
    <property type="entry name" value="Sortase"/>
</dbReference>
<dbReference type="InterPro" id="IPR022445">
    <property type="entry name" value="Sortase_proteobact_type"/>
</dbReference>
<name>A0A917NBE6_9GAMM</name>
<evidence type="ECO:0000256" key="1">
    <source>
        <dbReference type="ARBA" id="ARBA00022801"/>
    </source>
</evidence>
<organism evidence="2 3">
    <name type="scientific">Shewanella gelidii</name>
    <dbReference type="NCBI Taxonomy" id="1642821"/>
    <lineage>
        <taxon>Bacteria</taxon>
        <taxon>Pseudomonadati</taxon>
        <taxon>Pseudomonadota</taxon>
        <taxon>Gammaproteobacteria</taxon>
        <taxon>Alteromonadales</taxon>
        <taxon>Shewanellaceae</taxon>
        <taxon>Shewanella</taxon>
    </lineage>
</organism>
<dbReference type="RefSeq" id="WP_373290742.1">
    <property type="nucleotide sequence ID" value="NZ_BMPZ01000005.1"/>
</dbReference>
<dbReference type="AlphaFoldDB" id="A0A917NBE6"/>
<sequence>MQAKAHFAQFLIAQAWQQTLEDQQPHKPWPWADTHPVAQLSFISPQVANDSEWLQSDRKIEATSADAKSGSAQSQKLDHIGLSLREAAETEAPLYVLAGASGRNLAFGPALVMSGAMPNQSGNAIIAGHRDTHFSILKGVQLGHYIRLTDVTGGHQYYRVVYTQIVHQDQNSVMAPTKDNRLTLITCYPFEEVQGEAELRFIVTAEPVDAA</sequence>
<dbReference type="CDD" id="cd05828">
    <property type="entry name" value="Sortase_D_1"/>
    <property type="match status" value="1"/>
</dbReference>
<dbReference type="SUPFAM" id="SSF63817">
    <property type="entry name" value="Sortase"/>
    <property type="match status" value="1"/>
</dbReference>
<evidence type="ECO:0000313" key="2">
    <source>
        <dbReference type="EMBL" id="GGI84258.1"/>
    </source>
</evidence>
<dbReference type="InterPro" id="IPR041999">
    <property type="entry name" value="Sortase_D_1"/>
</dbReference>
<dbReference type="Proteomes" id="UP000613743">
    <property type="component" value="Unassembled WGS sequence"/>
</dbReference>
<proteinExistence type="predicted"/>
<accession>A0A917NBE6</accession>
<keyword evidence="3" id="KW-1185">Reference proteome</keyword>
<gene>
    <name evidence="2" type="ORF">GCM10009332_21850</name>
</gene>
<keyword evidence="1" id="KW-0378">Hydrolase</keyword>
<protein>
    <recommendedName>
        <fullName evidence="4">Class GN sortase</fullName>
    </recommendedName>
</protein>
<dbReference type="InterPro" id="IPR023365">
    <property type="entry name" value="Sortase_dom-sf"/>
</dbReference>
<comment type="caution">
    <text evidence="2">The sequence shown here is derived from an EMBL/GenBank/DDBJ whole genome shotgun (WGS) entry which is preliminary data.</text>
</comment>
<dbReference type="EMBL" id="BMPZ01000005">
    <property type="protein sequence ID" value="GGI84258.1"/>
    <property type="molecule type" value="Genomic_DNA"/>
</dbReference>
<reference evidence="2" key="2">
    <citation type="submission" date="2020-09" db="EMBL/GenBank/DDBJ databases">
        <authorList>
            <person name="Sun Q."/>
            <person name="Ohkuma M."/>
        </authorList>
    </citation>
    <scope>NUCLEOTIDE SEQUENCE</scope>
    <source>
        <strain evidence="2">JCM 30804</strain>
    </source>
</reference>
<evidence type="ECO:0000313" key="3">
    <source>
        <dbReference type="Proteomes" id="UP000613743"/>
    </source>
</evidence>